<dbReference type="EMBL" id="WURB01000005">
    <property type="protein sequence ID" value="MXQ11543.1"/>
    <property type="molecule type" value="Genomic_DNA"/>
</dbReference>
<comment type="caution">
    <text evidence="1">The sequence shown here is derived from an EMBL/GenBank/DDBJ whole genome shotgun (WGS) entry which is preliminary data.</text>
</comment>
<gene>
    <name evidence="1" type="ORF">GR328_08745</name>
</gene>
<organism evidence="1 2">
    <name type="scientific">Microvirga makkahensis</name>
    <dbReference type="NCBI Taxonomy" id="1128670"/>
    <lineage>
        <taxon>Bacteria</taxon>
        <taxon>Pseudomonadati</taxon>
        <taxon>Pseudomonadota</taxon>
        <taxon>Alphaproteobacteria</taxon>
        <taxon>Hyphomicrobiales</taxon>
        <taxon>Methylobacteriaceae</taxon>
        <taxon>Microvirga</taxon>
    </lineage>
</organism>
<dbReference type="RefSeq" id="WP_160884140.1">
    <property type="nucleotide sequence ID" value="NZ_WURB01000005.1"/>
</dbReference>
<dbReference type="Proteomes" id="UP000436483">
    <property type="component" value="Unassembled WGS sequence"/>
</dbReference>
<reference evidence="1 2" key="2">
    <citation type="submission" date="2020-01" db="EMBL/GenBank/DDBJ databases">
        <title>Microvirga sp. nov., an arsenate reduction bacterium isolated from Tibet hotspring sediments.</title>
        <authorList>
            <person name="Xian W.-D."/>
            <person name="Li W.-J."/>
        </authorList>
    </citation>
    <scope>NUCLEOTIDE SEQUENCE [LARGE SCALE GENOMIC DNA]</scope>
    <source>
        <strain evidence="1 2">KCTC 23863</strain>
    </source>
</reference>
<evidence type="ECO:0000313" key="2">
    <source>
        <dbReference type="Proteomes" id="UP000436483"/>
    </source>
</evidence>
<protein>
    <submittedName>
        <fullName evidence="1">Uncharacterized protein</fullName>
    </submittedName>
</protein>
<sequence>MPARDQALAVSLAALTALIVTALAVFAAVPASLPQNRRAAPGPACSEWTDGCIVCARTPQGLACSSPGIACVRQAPRCLRP</sequence>
<accession>A0A7X3MQU2</accession>
<evidence type="ECO:0000313" key="1">
    <source>
        <dbReference type="EMBL" id="MXQ11543.1"/>
    </source>
</evidence>
<reference evidence="1 2" key="1">
    <citation type="submission" date="2019-12" db="EMBL/GenBank/DDBJ databases">
        <authorList>
            <person name="Yuan C.-G."/>
        </authorList>
    </citation>
    <scope>NUCLEOTIDE SEQUENCE [LARGE SCALE GENOMIC DNA]</scope>
    <source>
        <strain evidence="1 2">KCTC 23863</strain>
    </source>
</reference>
<dbReference type="OrthoDB" id="8456152at2"/>
<dbReference type="AlphaFoldDB" id="A0A7X3MQU2"/>
<proteinExistence type="predicted"/>
<keyword evidence="2" id="KW-1185">Reference proteome</keyword>
<name>A0A7X3MQU2_9HYPH</name>